<feature type="region of interest" description="Disordered" evidence="1">
    <location>
        <begin position="1"/>
        <end position="21"/>
    </location>
</feature>
<gene>
    <name evidence="2" type="ORF">NDU88_008260</name>
</gene>
<feature type="region of interest" description="Disordered" evidence="1">
    <location>
        <begin position="34"/>
        <end position="98"/>
    </location>
</feature>
<evidence type="ECO:0000256" key="1">
    <source>
        <dbReference type="SAM" id="MobiDB-lite"/>
    </source>
</evidence>
<reference evidence="2" key="1">
    <citation type="journal article" date="2022" name="bioRxiv">
        <title>Sequencing and chromosome-scale assembly of the giantPleurodeles waltlgenome.</title>
        <authorList>
            <person name="Brown T."/>
            <person name="Elewa A."/>
            <person name="Iarovenko S."/>
            <person name="Subramanian E."/>
            <person name="Araus A.J."/>
            <person name="Petzold A."/>
            <person name="Susuki M."/>
            <person name="Suzuki K.-i.T."/>
            <person name="Hayashi T."/>
            <person name="Toyoda A."/>
            <person name="Oliveira C."/>
            <person name="Osipova E."/>
            <person name="Leigh N.D."/>
            <person name="Simon A."/>
            <person name="Yun M.H."/>
        </authorList>
    </citation>
    <scope>NUCLEOTIDE SEQUENCE</scope>
    <source>
        <strain evidence="2">20211129_DDA</strain>
        <tissue evidence="2">Liver</tissue>
    </source>
</reference>
<accession>A0AAV7N8A9</accession>
<organism evidence="2 3">
    <name type="scientific">Pleurodeles waltl</name>
    <name type="common">Iberian ribbed newt</name>
    <dbReference type="NCBI Taxonomy" id="8319"/>
    <lineage>
        <taxon>Eukaryota</taxon>
        <taxon>Metazoa</taxon>
        <taxon>Chordata</taxon>
        <taxon>Craniata</taxon>
        <taxon>Vertebrata</taxon>
        <taxon>Euteleostomi</taxon>
        <taxon>Amphibia</taxon>
        <taxon>Batrachia</taxon>
        <taxon>Caudata</taxon>
        <taxon>Salamandroidea</taxon>
        <taxon>Salamandridae</taxon>
        <taxon>Pleurodelinae</taxon>
        <taxon>Pleurodeles</taxon>
    </lineage>
</organism>
<sequence>MARSAWGDPRRKGEKPVAAADPSLLLFQEIVHSSGRGPASSLHRSARGNSDHQFLMPLCPSRQDRSLHSHSSAGRRGHTPLQGRDPGPGRGPGTLPGCFAPLVRIPVTRASGSVSQESGSTRAGPAAATIPLVSAASVEMVRQCFPYRGPTKLGWSGPGGPTSTPAGRLGPTGSCSSAGLSPGGEAALTAVGVYALPAVGSPTSPLPGRSKDVKLFLFLRPVLLRGVWRLTPRRSQQNGVDRVRLPAAVLGSSQFYPGLNSFGFFGPRDLQRMGNTLRPADKCFRMG</sequence>
<evidence type="ECO:0000313" key="3">
    <source>
        <dbReference type="Proteomes" id="UP001066276"/>
    </source>
</evidence>
<protein>
    <submittedName>
        <fullName evidence="2">Uncharacterized protein</fullName>
    </submittedName>
</protein>
<keyword evidence="3" id="KW-1185">Reference proteome</keyword>
<dbReference type="EMBL" id="JANPWB010000013">
    <property type="protein sequence ID" value="KAJ1110914.1"/>
    <property type="molecule type" value="Genomic_DNA"/>
</dbReference>
<proteinExistence type="predicted"/>
<name>A0AAV7N8A9_PLEWA</name>
<dbReference type="AlphaFoldDB" id="A0AAV7N8A9"/>
<comment type="caution">
    <text evidence="2">The sequence shown here is derived from an EMBL/GenBank/DDBJ whole genome shotgun (WGS) entry which is preliminary data.</text>
</comment>
<evidence type="ECO:0000313" key="2">
    <source>
        <dbReference type="EMBL" id="KAJ1110914.1"/>
    </source>
</evidence>
<dbReference type="Proteomes" id="UP001066276">
    <property type="component" value="Chromosome 9"/>
</dbReference>